<name>A0A6C0PAK9_9BACL</name>
<reference evidence="6 7" key="1">
    <citation type="submission" date="2020-02" db="EMBL/GenBank/DDBJ databases">
        <title>Paenibacillus sp. nov., isolated from rhizosphere soil of tomato.</title>
        <authorList>
            <person name="Weon H.-Y."/>
            <person name="Lee S.A."/>
        </authorList>
    </citation>
    <scope>NUCLEOTIDE SEQUENCE [LARGE SCALE GENOMIC DNA]</scope>
    <source>
        <strain evidence="6 7">14171R-81</strain>
        <plasmid evidence="6 7">unnamed1</plasmid>
    </source>
</reference>
<keyword evidence="4" id="KW-0812">Transmembrane</keyword>
<dbReference type="InterPro" id="IPR006626">
    <property type="entry name" value="PbH1"/>
</dbReference>
<organism evidence="6 7">
    <name type="scientific">Paenibacillus rhizovicinus</name>
    <dbReference type="NCBI Taxonomy" id="2704463"/>
    <lineage>
        <taxon>Bacteria</taxon>
        <taxon>Bacillati</taxon>
        <taxon>Bacillota</taxon>
        <taxon>Bacilli</taxon>
        <taxon>Bacillales</taxon>
        <taxon>Paenibacillaceae</taxon>
        <taxon>Paenibacillus</taxon>
    </lineage>
</organism>
<dbReference type="SMART" id="SM00710">
    <property type="entry name" value="PbH1"/>
    <property type="match status" value="6"/>
</dbReference>
<dbReference type="RefSeq" id="WP_162645562.1">
    <property type="nucleotide sequence ID" value="NZ_CP048287.1"/>
</dbReference>
<dbReference type="InterPro" id="IPR022441">
    <property type="entry name" value="Para_beta_helix_rpt-2"/>
</dbReference>
<dbReference type="PANTHER" id="PTHR22990">
    <property type="entry name" value="F-BOX ONLY PROTEIN"/>
    <property type="match status" value="1"/>
</dbReference>
<dbReference type="PANTHER" id="PTHR22990:SF15">
    <property type="entry name" value="F-BOX ONLY PROTEIN 10"/>
    <property type="match status" value="1"/>
</dbReference>
<dbReference type="InterPro" id="IPR012334">
    <property type="entry name" value="Pectin_lyas_fold"/>
</dbReference>
<dbReference type="Pfam" id="PF05048">
    <property type="entry name" value="NosD"/>
    <property type="match status" value="1"/>
</dbReference>
<keyword evidence="7" id="KW-1185">Reference proteome</keyword>
<dbReference type="SUPFAM" id="SSF51126">
    <property type="entry name" value="Pectin lyase-like"/>
    <property type="match status" value="1"/>
</dbReference>
<feature type="domain" description="Carbohydrate-binding/sugar hydrolysis" evidence="5">
    <location>
        <begin position="65"/>
        <end position="191"/>
    </location>
</feature>
<evidence type="ECO:0000256" key="3">
    <source>
        <dbReference type="ARBA" id="ARBA00022786"/>
    </source>
</evidence>
<keyword evidence="2" id="KW-0677">Repeat</keyword>
<evidence type="ECO:0000313" key="6">
    <source>
        <dbReference type="EMBL" id="QHW35415.1"/>
    </source>
</evidence>
<dbReference type="InterPro" id="IPR011050">
    <property type="entry name" value="Pectin_lyase_fold/virulence"/>
</dbReference>
<geneLocation type="plasmid" evidence="6 7">
    <name>unnamed1</name>
</geneLocation>
<keyword evidence="4" id="KW-0472">Membrane</keyword>
<dbReference type="Gene3D" id="2.160.20.10">
    <property type="entry name" value="Single-stranded right-handed beta-helix, Pectin lyase-like"/>
    <property type="match status" value="2"/>
</dbReference>
<evidence type="ECO:0000313" key="7">
    <source>
        <dbReference type="Proteomes" id="UP000479114"/>
    </source>
</evidence>
<protein>
    <recommendedName>
        <fullName evidence="5">Carbohydrate-binding/sugar hydrolysis domain-containing protein</fullName>
    </recommendedName>
</protein>
<feature type="domain" description="Carbohydrate-binding/sugar hydrolysis" evidence="5">
    <location>
        <begin position="219"/>
        <end position="334"/>
    </location>
</feature>
<dbReference type="InterPro" id="IPR051550">
    <property type="entry name" value="SCF-Subunits/Alg-Epimerases"/>
</dbReference>
<dbReference type="SMART" id="SM00722">
    <property type="entry name" value="CASH"/>
    <property type="match status" value="2"/>
</dbReference>
<dbReference type="NCBIfam" id="TIGR03804">
    <property type="entry name" value="para_beta_helix"/>
    <property type="match status" value="3"/>
</dbReference>
<keyword evidence="6" id="KW-0614">Plasmid</keyword>
<comment type="pathway">
    <text evidence="1">Protein modification; protein ubiquitination.</text>
</comment>
<dbReference type="EMBL" id="CP048287">
    <property type="protein sequence ID" value="QHW35415.1"/>
    <property type="molecule type" value="Genomic_DNA"/>
</dbReference>
<feature type="transmembrane region" description="Helical" evidence="4">
    <location>
        <begin position="400"/>
        <end position="420"/>
    </location>
</feature>
<dbReference type="AlphaFoldDB" id="A0A6C0PAK9"/>
<evidence type="ECO:0000256" key="1">
    <source>
        <dbReference type="ARBA" id="ARBA00004906"/>
    </source>
</evidence>
<evidence type="ECO:0000259" key="5">
    <source>
        <dbReference type="SMART" id="SM00722"/>
    </source>
</evidence>
<dbReference type="InterPro" id="IPR007742">
    <property type="entry name" value="NosD_dom"/>
</dbReference>
<keyword evidence="3" id="KW-0833">Ubl conjugation pathway</keyword>
<gene>
    <name evidence="6" type="ORF">GZH47_31430</name>
</gene>
<sequence length="425" mass="46532">MHASTAVSSVSIIEQLIREAKDGETVRIPAGTYEGSFTINSPIKLEGEGTVTIRNNDEESTITITARGAALEGISVVHEARDKNAAVYVAADEVTLESLQISTRGYGILLRKADHAAIGSTRIQWMEDANETAGKRKTVKRNGIDLFDSHQNVISGNTVSDMNDGIYLESSNGNTVAGNAIDHSRYGVHCMFTKKTIVRDNQGYANITGAMVMGVDDAIVTGNRFEKQNENVNSQGLLLFDVHTSTVENNLVEGNRVGLYIEQSSSNTIQNNRVLWNFTGIQLLDAENNRFTVNDFIGNVIEAEATESKNNELKANYWDAYRGIDSDGDGASNTAYVINPFFQRLTNETPAYQLFFRSPGMLFLESLFETNRDEWASDLMPLMKPAMNEIAGSGTGGPEFALFATGTVLLLVASGIILQFGRRRQ</sequence>
<dbReference type="Proteomes" id="UP000479114">
    <property type="component" value="Plasmid unnamed1"/>
</dbReference>
<evidence type="ECO:0000256" key="2">
    <source>
        <dbReference type="ARBA" id="ARBA00022737"/>
    </source>
</evidence>
<proteinExistence type="predicted"/>
<dbReference type="InterPro" id="IPR006633">
    <property type="entry name" value="Carb-bd_sugar_hydrolysis-dom"/>
</dbReference>
<keyword evidence="4" id="KW-1133">Transmembrane helix</keyword>
<dbReference type="KEGG" id="prz:GZH47_31430"/>
<accession>A0A6C0PAK9</accession>
<evidence type="ECO:0000256" key="4">
    <source>
        <dbReference type="SAM" id="Phobius"/>
    </source>
</evidence>